<feature type="non-terminal residue" evidence="1">
    <location>
        <position position="83"/>
    </location>
</feature>
<gene>
    <name evidence="1" type="ORF">PENTCL1PPCAC_28019</name>
</gene>
<evidence type="ECO:0000313" key="1">
    <source>
        <dbReference type="EMBL" id="GMT05845.1"/>
    </source>
</evidence>
<organism evidence="1 2">
    <name type="scientific">Pristionchus entomophagus</name>
    <dbReference type="NCBI Taxonomy" id="358040"/>
    <lineage>
        <taxon>Eukaryota</taxon>
        <taxon>Metazoa</taxon>
        <taxon>Ecdysozoa</taxon>
        <taxon>Nematoda</taxon>
        <taxon>Chromadorea</taxon>
        <taxon>Rhabditida</taxon>
        <taxon>Rhabditina</taxon>
        <taxon>Diplogasteromorpha</taxon>
        <taxon>Diplogasteroidea</taxon>
        <taxon>Neodiplogasteridae</taxon>
        <taxon>Pristionchus</taxon>
    </lineage>
</organism>
<accession>A0AAV5UHX4</accession>
<dbReference type="Proteomes" id="UP001432027">
    <property type="component" value="Unassembled WGS sequence"/>
</dbReference>
<keyword evidence="2" id="KW-1185">Reference proteome</keyword>
<dbReference type="AlphaFoldDB" id="A0AAV5UHX4"/>
<comment type="caution">
    <text evidence="1">The sequence shown here is derived from an EMBL/GenBank/DDBJ whole genome shotgun (WGS) entry which is preliminary data.</text>
</comment>
<protein>
    <submittedName>
        <fullName evidence="1">Uncharacterized protein</fullName>
    </submittedName>
</protein>
<proteinExistence type="predicted"/>
<reference evidence="1" key="1">
    <citation type="submission" date="2023-10" db="EMBL/GenBank/DDBJ databases">
        <title>Genome assembly of Pristionchus species.</title>
        <authorList>
            <person name="Yoshida K."/>
            <person name="Sommer R.J."/>
        </authorList>
    </citation>
    <scope>NUCLEOTIDE SEQUENCE</scope>
    <source>
        <strain evidence="1">RS0144</strain>
    </source>
</reference>
<name>A0AAV5UHX4_9BILA</name>
<evidence type="ECO:0000313" key="2">
    <source>
        <dbReference type="Proteomes" id="UP001432027"/>
    </source>
</evidence>
<sequence length="83" mass="9606">MGQRSFCLKMWEQLRSLQQMPRSPASLTPACSCSMVVNLSEARSSLVEKSSLPATHSLNTWGLRSRTSRQWLFPHRQRRTETR</sequence>
<dbReference type="EMBL" id="BTSX01000006">
    <property type="protein sequence ID" value="GMT05845.1"/>
    <property type="molecule type" value="Genomic_DNA"/>
</dbReference>